<reference evidence="2 3" key="1">
    <citation type="submission" date="2019-03" db="EMBL/GenBank/DDBJ databases">
        <title>Genomic analyses of the natural microbiome of Caenorhabditis elegans.</title>
        <authorList>
            <person name="Samuel B."/>
        </authorList>
    </citation>
    <scope>NUCLEOTIDE SEQUENCE [LARGE SCALE GENOMIC DNA]</scope>
    <source>
        <strain evidence="2 3">JUb89</strain>
    </source>
</reference>
<keyword evidence="3" id="KW-1185">Reference proteome</keyword>
<dbReference type="Pfam" id="PF17963">
    <property type="entry name" value="Big_9"/>
    <property type="match status" value="5"/>
</dbReference>
<accession>A0A4R1XCC4</accession>
<sequence length="695" mass="73501">MSVKNIVLKINDKKATLDTFSIEGGKGGRGAQGTPLKLAAKANVHYELTDLETQFGPENIATKRAGKDLWISFEGGDIEQPDLIIEGYYADNAQLGYADGESNLIIGQHENGKYYPYVPESADKNDAVSLLADQAEAGQALGGEEVAAFWAFNPWWLLALLPVAALAIDHDKDKGGNKFVPPVVTKDYPPVAGDDSGKTKPGQPVEIEVISNDTDKDGTIDPKTVVITKQPANGTVAVDPITGKVTYTPNPGFSGPDEFEYTVKDNHGNPSNPAKVVIDVETPPVAVDDKANTKVDQSVVIDITANDSDLEDGKIDPKTVEITKQPANGTVTVDADGKVTYTPNPGYAGADEFEYIVKDSDGNESDPAKVVIDVEAKPVEPILVPPVATNDSGTTQENTPVEIDIIANDTDADGTIDATTVVITKQPANGTLEIDPTTGKVTYTPNEGFSGADEFEYTVKDNDGQPSNPAKVVIDVEAKPVEPILVPPVATNDSGTTQENTPVEIDIIANDTDVDGTIDPTTVEITKQPANGTLEIDPTTGKVTYTPNEGFSGADEFEYTVKDNDGQPSNPAKVVIDVEAKPVEPILVPPVATNDSGTTQENTPVEIDIIANDTDADGTIDATTVVITKQPANGTLEIDPTTGKVTYTPNEGFSGADEFEYTVKDNDGQPSNPAKVVIDVEAKPVEPILVPPVAT</sequence>
<dbReference type="EMBL" id="SLVJ01000033">
    <property type="protein sequence ID" value="TCM60441.1"/>
    <property type="molecule type" value="Genomic_DNA"/>
</dbReference>
<protein>
    <submittedName>
        <fullName evidence="2">CshA-type fibril repeat protein</fullName>
    </submittedName>
</protein>
<feature type="non-terminal residue" evidence="2">
    <location>
        <position position="695"/>
    </location>
</feature>
<organism evidence="2 3">
    <name type="scientific">Acinetobacter calcoaceticus</name>
    <dbReference type="NCBI Taxonomy" id="471"/>
    <lineage>
        <taxon>Bacteria</taxon>
        <taxon>Pseudomonadati</taxon>
        <taxon>Pseudomonadota</taxon>
        <taxon>Gammaproteobacteria</taxon>
        <taxon>Moraxellales</taxon>
        <taxon>Moraxellaceae</taxon>
        <taxon>Acinetobacter</taxon>
        <taxon>Acinetobacter calcoaceticus/baumannii complex</taxon>
    </lineage>
</organism>
<dbReference type="Gene3D" id="2.60.40.3440">
    <property type="match status" value="5"/>
</dbReference>
<dbReference type="NCBIfam" id="NF012211">
    <property type="entry name" value="tand_rpt_95"/>
    <property type="match status" value="5"/>
</dbReference>
<feature type="region of interest" description="Disordered" evidence="1">
    <location>
        <begin position="180"/>
        <end position="203"/>
    </location>
</feature>
<evidence type="ECO:0000256" key="1">
    <source>
        <dbReference type="SAM" id="MobiDB-lite"/>
    </source>
</evidence>
<proteinExistence type="predicted"/>
<evidence type="ECO:0000313" key="2">
    <source>
        <dbReference type="EMBL" id="TCM60441.1"/>
    </source>
</evidence>
<evidence type="ECO:0000313" key="3">
    <source>
        <dbReference type="Proteomes" id="UP000294963"/>
    </source>
</evidence>
<dbReference type="AlphaFoldDB" id="A0A4R1XCC4"/>
<dbReference type="Proteomes" id="UP000294963">
    <property type="component" value="Unassembled WGS sequence"/>
</dbReference>
<dbReference type="OrthoDB" id="9813456at2"/>
<name>A0A4R1XCC4_ACICA</name>
<gene>
    <name evidence="2" type="ORF">EC844_1331</name>
</gene>
<comment type="caution">
    <text evidence="2">The sequence shown here is derived from an EMBL/GenBank/DDBJ whole genome shotgun (WGS) entry which is preliminary data.</text>
</comment>